<dbReference type="AlphaFoldDB" id="A0A815KY46"/>
<evidence type="ECO:0000313" key="3">
    <source>
        <dbReference type="EMBL" id="CAF1612890.1"/>
    </source>
</evidence>
<sequence length="463" mass="52684">MEMLSTGYNRMRRSTAGINKRYDEQDYVLVSFPQLNKHSIVPAVSINVDPLDKQNGSIKTFGSRKNLRIISNGPKEILKERASRYAASAGSEEVDLVPDEQENNENQNDSDDRYSPSVMYQTSKENRKQVTASEQTKSQIEINSSKVYDQTTTANDDCFESTTFTTTRTPLSARELNFDRVYSPKTGTKRKHEDNLDESSLSGSDIVTDEESDKHLYVMKKSNELRSLLKKPRYKRRKKQAVVPVSKGEESCSGCKQLDEVVQQLTKRVNKLEKMIPVFKKFRSNAPVTLTNQTNQAEFTNETYTKIEEITGVNPNQIKATPTRPTMVMRELIKKGGHINDKIYLTKHENLFKGQYTTFKVFYYSSLQFVVLEFIQMKCMILDDNLKVVWDEVVGSLSRQHIDEESNKKKKIHTELLSTSTTSSSQLAHKPTIPTEQGTTTSTNIVEKEITTAVSSEPTQSCE</sequence>
<feature type="compositionally biased region" description="Polar residues" evidence="1">
    <location>
        <begin position="118"/>
        <end position="137"/>
    </location>
</feature>
<evidence type="ECO:0000313" key="5">
    <source>
        <dbReference type="Proteomes" id="UP000663877"/>
    </source>
</evidence>
<organism evidence="2 5">
    <name type="scientific">Adineta steineri</name>
    <dbReference type="NCBI Taxonomy" id="433720"/>
    <lineage>
        <taxon>Eukaryota</taxon>
        <taxon>Metazoa</taxon>
        <taxon>Spiralia</taxon>
        <taxon>Gnathifera</taxon>
        <taxon>Rotifera</taxon>
        <taxon>Eurotatoria</taxon>
        <taxon>Bdelloidea</taxon>
        <taxon>Adinetida</taxon>
        <taxon>Adinetidae</taxon>
        <taxon>Adineta</taxon>
    </lineage>
</organism>
<protein>
    <submittedName>
        <fullName evidence="2">Uncharacterized protein</fullName>
    </submittedName>
</protein>
<feature type="compositionally biased region" description="Acidic residues" evidence="1">
    <location>
        <begin position="92"/>
        <end position="103"/>
    </location>
</feature>
<reference evidence="2" key="1">
    <citation type="submission" date="2021-02" db="EMBL/GenBank/DDBJ databases">
        <authorList>
            <person name="Nowell W R."/>
        </authorList>
    </citation>
    <scope>NUCLEOTIDE SEQUENCE</scope>
</reference>
<name>A0A815KY46_9BILA</name>
<comment type="caution">
    <text evidence="2">The sequence shown here is derived from an EMBL/GenBank/DDBJ whole genome shotgun (WGS) entry which is preliminary data.</text>
</comment>
<evidence type="ECO:0000256" key="1">
    <source>
        <dbReference type="SAM" id="MobiDB-lite"/>
    </source>
</evidence>
<dbReference type="Proteomes" id="UP000663877">
    <property type="component" value="Unassembled WGS sequence"/>
</dbReference>
<proteinExistence type="predicted"/>
<keyword evidence="4" id="KW-1185">Reference proteome</keyword>
<dbReference type="EMBL" id="CAJNOI010001241">
    <property type="protein sequence ID" value="CAF1397047.1"/>
    <property type="molecule type" value="Genomic_DNA"/>
</dbReference>
<evidence type="ECO:0000313" key="2">
    <source>
        <dbReference type="EMBL" id="CAF1397047.1"/>
    </source>
</evidence>
<feature type="region of interest" description="Disordered" evidence="1">
    <location>
        <begin position="184"/>
        <end position="207"/>
    </location>
</feature>
<feature type="region of interest" description="Disordered" evidence="1">
    <location>
        <begin position="89"/>
        <end position="137"/>
    </location>
</feature>
<dbReference type="Proteomes" id="UP000663832">
    <property type="component" value="Unassembled WGS sequence"/>
</dbReference>
<dbReference type="EMBL" id="CAJNOM010001568">
    <property type="protein sequence ID" value="CAF1612890.1"/>
    <property type="molecule type" value="Genomic_DNA"/>
</dbReference>
<feature type="compositionally biased region" description="Polar residues" evidence="1">
    <location>
        <begin position="434"/>
        <end position="443"/>
    </location>
</feature>
<feature type="region of interest" description="Disordered" evidence="1">
    <location>
        <begin position="418"/>
        <end position="443"/>
    </location>
</feature>
<accession>A0A815KY46</accession>
<gene>
    <name evidence="2" type="ORF">BJG266_LOCUS37439</name>
    <name evidence="3" type="ORF">QVE165_LOCUS54337</name>
</gene>
<evidence type="ECO:0000313" key="4">
    <source>
        <dbReference type="Proteomes" id="UP000663832"/>
    </source>
</evidence>
<dbReference type="OrthoDB" id="10042577at2759"/>